<accession>A0A319DZ10</accession>
<dbReference type="VEuPathDB" id="FungiDB:BO78DRAFT_421927"/>
<gene>
    <name evidence="2" type="ORF">BO78DRAFT_421927</name>
</gene>
<dbReference type="OrthoDB" id="4500002at2759"/>
<reference evidence="2 3" key="1">
    <citation type="submission" date="2018-02" db="EMBL/GenBank/DDBJ databases">
        <title>The genomes of Aspergillus section Nigri reveals drivers in fungal speciation.</title>
        <authorList>
            <consortium name="DOE Joint Genome Institute"/>
            <person name="Vesth T.C."/>
            <person name="Nybo J."/>
            <person name="Theobald S."/>
            <person name="Brandl J."/>
            <person name="Frisvad J.C."/>
            <person name="Nielsen K.F."/>
            <person name="Lyhne E.K."/>
            <person name="Kogle M.E."/>
            <person name="Kuo A."/>
            <person name="Riley R."/>
            <person name="Clum A."/>
            <person name="Nolan M."/>
            <person name="Lipzen A."/>
            <person name="Salamov A."/>
            <person name="Henrissat B."/>
            <person name="Wiebenga A."/>
            <person name="De vries R.P."/>
            <person name="Grigoriev I.V."/>
            <person name="Mortensen U.H."/>
            <person name="Andersen M.R."/>
            <person name="Baker S.E."/>
        </authorList>
    </citation>
    <scope>NUCLEOTIDE SEQUENCE [LARGE SCALE GENOMIC DNA]</scope>
    <source>
        <strain evidence="2 3">CBS 121057</strain>
    </source>
</reference>
<feature type="compositionally biased region" description="Basic residues" evidence="1">
    <location>
        <begin position="336"/>
        <end position="350"/>
    </location>
</feature>
<name>A0A319DZ10_ASPSB</name>
<feature type="compositionally biased region" description="Basic and acidic residues" evidence="1">
    <location>
        <begin position="1"/>
        <end position="10"/>
    </location>
</feature>
<evidence type="ECO:0000256" key="1">
    <source>
        <dbReference type="SAM" id="MobiDB-lite"/>
    </source>
</evidence>
<feature type="compositionally biased region" description="Acidic residues" evidence="1">
    <location>
        <begin position="270"/>
        <end position="280"/>
    </location>
</feature>
<dbReference type="AlphaFoldDB" id="A0A319DZ10"/>
<feature type="compositionally biased region" description="Acidic residues" evidence="1">
    <location>
        <begin position="310"/>
        <end position="331"/>
    </location>
</feature>
<feature type="region of interest" description="Disordered" evidence="1">
    <location>
        <begin position="1"/>
        <end position="75"/>
    </location>
</feature>
<protein>
    <submittedName>
        <fullName evidence="2">Uncharacterized protein</fullName>
    </submittedName>
</protein>
<evidence type="ECO:0000313" key="3">
    <source>
        <dbReference type="Proteomes" id="UP000248423"/>
    </source>
</evidence>
<feature type="region of interest" description="Disordered" evidence="1">
    <location>
        <begin position="268"/>
        <end position="378"/>
    </location>
</feature>
<organism evidence="2 3">
    <name type="scientific">Aspergillus sclerotiicarbonarius (strain CBS 121057 / IBT 28362)</name>
    <dbReference type="NCBI Taxonomy" id="1448318"/>
    <lineage>
        <taxon>Eukaryota</taxon>
        <taxon>Fungi</taxon>
        <taxon>Dikarya</taxon>
        <taxon>Ascomycota</taxon>
        <taxon>Pezizomycotina</taxon>
        <taxon>Eurotiomycetes</taxon>
        <taxon>Eurotiomycetidae</taxon>
        <taxon>Eurotiales</taxon>
        <taxon>Aspergillaceae</taxon>
        <taxon>Aspergillus</taxon>
        <taxon>Aspergillus subgen. Circumdati</taxon>
    </lineage>
</organism>
<dbReference type="EMBL" id="KZ826385">
    <property type="protein sequence ID" value="PYI03036.1"/>
    <property type="molecule type" value="Genomic_DNA"/>
</dbReference>
<dbReference type="Proteomes" id="UP000248423">
    <property type="component" value="Unassembled WGS sequence"/>
</dbReference>
<evidence type="ECO:0000313" key="2">
    <source>
        <dbReference type="EMBL" id="PYI03036.1"/>
    </source>
</evidence>
<proteinExistence type="predicted"/>
<feature type="compositionally biased region" description="Low complexity" evidence="1">
    <location>
        <begin position="13"/>
        <end position="36"/>
    </location>
</feature>
<sequence length="378" mass="42658">MDDIIDHMDQDDLLPPTTTTTTTPSLNTSTTTTTVSTRKRRIRDNDDSDSDMNPNSNTQTSHHTEPPNQKRPRLPSPFTLQAERLEEALNREIQAQEDEITMHRYRMMNRRALNEAHDRMFRLAMFPDQASEEEYNLQLRRCYELKRREEMGDGDGDMDVDGDGEMEYGYEGGEGEDMAVSSAGATVNSSPVHRAQHVPVQVQVQGQGQAQDNVSPVGKKGCLTGVRGGAGMAIGGEFAIYEDHEPENSARAYDLAVNYHEVRSYRDWDEDKENVEEEDEHANGTEAETEGFLQVDADQDMERDDHEGGADGDEEELDYADTELDPADEALGDQLRRRRYYSLRRQRRQLASHGRSATEASQDVGVGVGRGRRGMRRL</sequence>
<keyword evidence="3" id="KW-1185">Reference proteome</keyword>